<evidence type="ECO:0000256" key="2">
    <source>
        <dbReference type="SAM" id="MobiDB-lite"/>
    </source>
</evidence>
<feature type="compositionally biased region" description="Basic and acidic residues" evidence="2">
    <location>
        <begin position="346"/>
        <end position="355"/>
    </location>
</feature>
<gene>
    <name evidence="3" type="ORF">TrLO_g8244</name>
</gene>
<feature type="coiled-coil region" evidence="1">
    <location>
        <begin position="289"/>
        <end position="316"/>
    </location>
</feature>
<dbReference type="OrthoDB" id="200208at2759"/>
<keyword evidence="1" id="KW-0175">Coiled coil</keyword>
<keyword evidence="4" id="KW-1185">Reference proteome</keyword>
<comment type="caution">
    <text evidence="3">The sequence shown here is derived from an EMBL/GenBank/DDBJ whole genome shotgun (WGS) entry which is preliminary data.</text>
</comment>
<evidence type="ECO:0000256" key="1">
    <source>
        <dbReference type="SAM" id="Coils"/>
    </source>
</evidence>
<evidence type="ECO:0000313" key="3">
    <source>
        <dbReference type="EMBL" id="GMI07525.1"/>
    </source>
</evidence>
<name>A0A9W7F8P1_9STRA</name>
<dbReference type="EMBL" id="BRXW01000113">
    <property type="protein sequence ID" value="GMI07525.1"/>
    <property type="molecule type" value="Genomic_DNA"/>
</dbReference>
<feature type="region of interest" description="Disordered" evidence="2">
    <location>
        <begin position="25"/>
        <end position="63"/>
    </location>
</feature>
<feature type="coiled-coil region" evidence="1">
    <location>
        <begin position="153"/>
        <end position="206"/>
    </location>
</feature>
<dbReference type="AlphaFoldDB" id="A0A9W7F8P1"/>
<feature type="region of interest" description="Disordered" evidence="2">
    <location>
        <begin position="344"/>
        <end position="369"/>
    </location>
</feature>
<feature type="compositionally biased region" description="Polar residues" evidence="2">
    <location>
        <begin position="32"/>
        <end position="52"/>
    </location>
</feature>
<dbReference type="Proteomes" id="UP001165122">
    <property type="component" value="Unassembled WGS sequence"/>
</dbReference>
<sequence>MISNDAITRQMKALAYRKMLDEQIRDNDRFRPTQSPQITQTTDFDSSYQFSSRRGGGGEPIRRADGSIVANLRTLERTANVNLPFDRDTSPERDNYSPTNLQLLASHGEPPTSALLWVENEALHTDFPADGNISGVTSEHKLFNHSYDSPEEKESLSLRRQRQRELRRVLEDQIREKEERRAMEKKKKEEEERLELEQMHAEVMGEPFSGYETEIAKEMISERAGNKPGGTSISSSSSLKVDVGGVNALNSLLNSPIRTKIVPSDYSSDGEKITEQGNLAVQEALVEKQETLLRTIKDQSQEIEHLTQKLQGIEEGRNLFSETISPRNPDSFISLFSPIKKSLNRNSHEQHHQTNDHVPSFENSQELRSSSEYVPLASAPALITTNSFSMEGFPLHSDNTIVSSKTLQSSFGLTSFQKTYNQNQYENRKEEALESFLRAFQQGRP</sequence>
<accession>A0A9W7F8P1</accession>
<protein>
    <submittedName>
        <fullName evidence="3">Uncharacterized protein</fullName>
    </submittedName>
</protein>
<organism evidence="3 4">
    <name type="scientific">Triparma laevis f. longispina</name>
    <dbReference type="NCBI Taxonomy" id="1714387"/>
    <lineage>
        <taxon>Eukaryota</taxon>
        <taxon>Sar</taxon>
        <taxon>Stramenopiles</taxon>
        <taxon>Ochrophyta</taxon>
        <taxon>Bolidophyceae</taxon>
        <taxon>Parmales</taxon>
        <taxon>Triparmaceae</taxon>
        <taxon>Triparma</taxon>
    </lineage>
</organism>
<reference evidence="4" key="1">
    <citation type="journal article" date="2023" name="Commun. Biol.">
        <title>Genome analysis of Parmales, the sister group of diatoms, reveals the evolutionary specialization of diatoms from phago-mixotrophs to photoautotrophs.</title>
        <authorList>
            <person name="Ban H."/>
            <person name="Sato S."/>
            <person name="Yoshikawa S."/>
            <person name="Yamada K."/>
            <person name="Nakamura Y."/>
            <person name="Ichinomiya M."/>
            <person name="Sato N."/>
            <person name="Blanc-Mathieu R."/>
            <person name="Endo H."/>
            <person name="Kuwata A."/>
            <person name="Ogata H."/>
        </authorList>
    </citation>
    <scope>NUCLEOTIDE SEQUENCE [LARGE SCALE GENOMIC DNA]</scope>
    <source>
        <strain evidence="4">NIES 3700</strain>
    </source>
</reference>
<proteinExistence type="predicted"/>
<evidence type="ECO:0000313" key="4">
    <source>
        <dbReference type="Proteomes" id="UP001165122"/>
    </source>
</evidence>